<dbReference type="InterPro" id="IPR006222">
    <property type="entry name" value="GCVT_N"/>
</dbReference>
<keyword evidence="6" id="KW-1185">Reference proteome</keyword>
<feature type="region of interest" description="Disordered" evidence="2">
    <location>
        <begin position="299"/>
        <end position="329"/>
    </location>
</feature>
<feature type="compositionally biased region" description="Basic and acidic residues" evidence="2">
    <location>
        <begin position="299"/>
        <end position="308"/>
    </location>
</feature>
<dbReference type="NCBIfam" id="TIGR03317">
    <property type="entry name" value="ygfZ_signature"/>
    <property type="match status" value="1"/>
</dbReference>
<proteinExistence type="predicted"/>
<comment type="caution">
    <text evidence="5">The sequence shown here is derived from an EMBL/GenBank/DDBJ whole genome shotgun (WGS) entry which is preliminary data.</text>
</comment>
<evidence type="ECO:0000256" key="2">
    <source>
        <dbReference type="SAM" id="MobiDB-lite"/>
    </source>
</evidence>
<dbReference type="Pfam" id="PF01571">
    <property type="entry name" value="GCV_T"/>
    <property type="match status" value="1"/>
</dbReference>
<dbReference type="OrthoDB" id="9796287at2"/>
<keyword evidence="1" id="KW-0809">Transit peptide</keyword>
<evidence type="ECO:0000313" key="6">
    <source>
        <dbReference type="Proteomes" id="UP000275461"/>
    </source>
</evidence>
<evidence type="ECO:0000259" key="4">
    <source>
        <dbReference type="Pfam" id="PF25455"/>
    </source>
</evidence>
<dbReference type="InterPro" id="IPR017703">
    <property type="entry name" value="YgfZ/GCV_T_CS"/>
</dbReference>
<dbReference type="SUPFAM" id="SSF103025">
    <property type="entry name" value="Folate-binding domain"/>
    <property type="match status" value="1"/>
</dbReference>
<feature type="domain" description="CAF17 C-terminal" evidence="4">
    <location>
        <begin position="247"/>
        <end position="313"/>
    </location>
</feature>
<reference evidence="5 6" key="1">
    <citation type="submission" date="2018-10" db="EMBL/GenBank/DDBJ databases">
        <title>Genomic Encyclopedia of Type Strains, Phase IV (KMG-IV): sequencing the most valuable type-strain genomes for metagenomic binning, comparative biology and taxonomic classification.</title>
        <authorList>
            <person name="Goeker M."/>
        </authorList>
    </citation>
    <scope>NUCLEOTIDE SEQUENCE [LARGE SCALE GENOMIC DNA]</scope>
    <source>
        <strain evidence="5 6">DSM 12769</strain>
    </source>
</reference>
<dbReference type="PANTHER" id="PTHR22602:SF0">
    <property type="entry name" value="TRANSFERASE CAF17, MITOCHONDRIAL-RELATED"/>
    <property type="match status" value="1"/>
</dbReference>
<organism evidence="5 6">
    <name type="scientific">Alkalispirillum mobile</name>
    <dbReference type="NCBI Taxonomy" id="85925"/>
    <lineage>
        <taxon>Bacteria</taxon>
        <taxon>Pseudomonadati</taxon>
        <taxon>Pseudomonadota</taxon>
        <taxon>Gammaproteobacteria</taxon>
        <taxon>Chromatiales</taxon>
        <taxon>Ectothiorhodospiraceae</taxon>
        <taxon>Alkalispirillum</taxon>
    </lineage>
</organism>
<protein>
    <submittedName>
        <fullName evidence="5">Uncharacterized protein</fullName>
    </submittedName>
</protein>
<evidence type="ECO:0000313" key="5">
    <source>
        <dbReference type="EMBL" id="RLK50297.1"/>
    </source>
</evidence>
<accession>A0A498C5P0</accession>
<dbReference type="InterPro" id="IPR057460">
    <property type="entry name" value="CAF17_C"/>
</dbReference>
<dbReference type="AlphaFoldDB" id="A0A498C5P0"/>
<name>A0A498C5P0_9GAMM</name>
<dbReference type="Proteomes" id="UP000275461">
    <property type="component" value="Unassembled WGS sequence"/>
</dbReference>
<dbReference type="Gene3D" id="2.40.30.160">
    <property type="match status" value="1"/>
</dbReference>
<dbReference type="GO" id="GO:0016226">
    <property type="term" value="P:iron-sulfur cluster assembly"/>
    <property type="evidence" value="ECO:0007669"/>
    <property type="project" value="TreeGrafter"/>
</dbReference>
<evidence type="ECO:0000256" key="1">
    <source>
        <dbReference type="ARBA" id="ARBA00022946"/>
    </source>
</evidence>
<dbReference type="RefSeq" id="WP_121440797.1">
    <property type="nucleotide sequence ID" value="NZ_RCDA01000001.1"/>
</dbReference>
<dbReference type="Pfam" id="PF25455">
    <property type="entry name" value="Beta-barrel_CAF17_C"/>
    <property type="match status" value="1"/>
</dbReference>
<evidence type="ECO:0000259" key="3">
    <source>
        <dbReference type="Pfam" id="PF01571"/>
    </source>
</evidence>
<dbReference type="PANTHER" id="PTHR22602">
    <property type="entry name" value="TRANSFERASE CAF17, MITOCHONDRIAL-RELATED"/>
    <property type="match status" value="1"/>
</dbReference>
<sequence length="329" mass="36036">MSVTWTDIQDVAPVPLNALPDALITPLPDAGVIAVEGPDAAEFLHSQLTHDIKGMPTRSWRLAGWCNPKGRLLALFRVVRDSDQHFRLLCPGELVTGVMRRLQMFVLRARVTLADRSGELLALGLHGQSALQAAAQSLDADLPEDGVAFQAHGATLLRLGETRGLLLAGPDRMNRLWETLRELPVGDTQHWRLLQIREGEPEVFQDSQDLFIPQMANLDILDGLTFRKGCYPGQEVVARMHYLGRLKKRMFPIRGEGLPPRPGDEVRNSGGKRLGHVVTAEANGAEGYEGLAVLNLDHAEGGQPRIDEQPVTVGPLPEAAQEPPANRAE</sequence>
<dbReference type="EMBL" id="RCDA01000001">
    <property type="protein sequence ID" value="RLK50297.1"/>
    <property type="molecule type" value="Genomic_DNA"/>
</dbReference>
<dbReference type="Gene3D" id="3.30.70.1630">
    <property type="match status" value="1"/>
</dbReference>
<gene>
    <name evidence="5" type="ORF">DFR31_0190</name>
</gene>
<feature type="domain" description="GCVT N-terminal" evidence="3">
    <location>
        <begin position="31"/>
        <end position="150"/>
    </location>
</feature>
<dbReference type="Gene3D" id="3.30.70.1400">
    <property type="entry name" value="Aminomethyltransferase beta-barrel domains"/>
    <property type="match status" value="1"/>
</dbReference>
<dbReference type="InterPro" id="IPR045179">
    <property type="entry name" value="YgfZ/GcvT"/>
</dbReference>